<dbReference type="SUPFAM" id="SSF52821">
    <property type="entry name" value="Rhodanese/Cell cycle control phosphatase"/>
    <property type="match status" value="1"/>
</dbReference>
<dbReference type="GO" id="GO:0016740">
    <property type="term" value="F:transferase activity"/>
    <property type="evidence" value="ECO:0007669"/>
    <property type="project" value="UniProtKB-KW"/>
</dbReference>
<dbReference type="InterPro" id="IPR052204">
    <property type="entry name" value="PpiC/parvulin_rotamase"/>
</dbReference>
<dbReference type="RefSeq" id="WP_181494758.1">
    <property type="nucleotide sequence ID" value="NZ_CP032152.1"/>
</dbReference>
<proteinExistence type="predicted"/>
<protein>
    <submittedName>
        <fullName evidence="2">Rhodanese-related sulfurtransferase</fullName>
    </submittedName>
</protein>
<dbReference type="InterPro" id="IPR001763">
    <property type="entry name" value="Rhodanese-like_dom"/>
</dbReference>
<feature type="domain" description="Rhodanese" evidence="1">
    <location>
        <begin position="17"/>
        <end position="109"/>
    </location>
</feature>
<gene>
    <name evidence="2" type="ORF">D3A95_09340</name>
</gene>
<keyword evidence="2" id="KW-0808">Transferase</keyword>
<dbReference type="PANTHER" id="PTHR43629:SF2">
    <property type="entry name" value="RHODANESE-LIKE_PPIC DOMAIN-CONTAINING PROTEIN 12, CHLOROPLASTIC"/>
    <property type="match status" value="1"/>
</dbReference>
<dbReference type="InterPro" id="IPR036873">
    <property type="entry name" value="Rhodanese-like_dom_sf"/>
</dbReference>
<dbReference type="SMART" id="SM00450">
    <property type="entry name" value="RHOD"/>
    <property type="match status" value="1"/>
</dbReference>
<dbReference type="PANTHER" id="PTHR43629">
    <property type="entry name" value="PEPTIDYL-PROLYL CIS-TRANS ISOMERASE"/>
    <property type="match status" value="1"/>
</dbReference>
<dbReference type="PROSITE" id="PS50206">
    <property type="entry name" value="RHODANESE_3"/>
    <property type="match status" value="1"/>
</dbReference>
<dbReference type="EMBL" id="CP032152">
    <property type="protein sequence ID" value="AXY68223.1"/>
    <property type="molecule type" value="Genomic_DNA"/>
</dbReference>
<dbReference type="KEGG" id="tsq:D3A95_09340"/>
<evidence type="ECO:0000259" key="1">
    <source>
        <dbReference type="PROSITE" id="PS50206"/>
    </source>
</evidence>
<dbReference type="Gene3D" id="3.40.250.10">
    <property type="entry name" value="Rhodanese-like domain"/>
    <property type="match status" value="1"/>
</dbReference>
<reference evidence="3" key="1">
    <citation type="submission" date="2018-09" db="EMBL/GenBank/DDBJ databases">
        <title>Complete genome sequence of thermophilic cyanobacteria strain Thermosynechococcus elongatus PKUAC-SCTE542.</title>
        <authorList>
            <person name="Liang Y."/>
            <person name="Tang J."/>
            <person name="Daroch M."/>
        </authorList>
    </citation>
    <scope>NUCLEOTIDE SEQUENCE [LARGE SCALE GENOMIC DNA]</scope>
    <source>
        <strain evidence="3">E542</strain>
    </source>
</reference>
<dbReference type="AlphaFoldDB" id="A0A3B7MC53"/>
<evidence type="ECO:0000313" key="2">
    <source>
        <dbReference type="EMBL" id="AXY68223.1"/>
    </source>
</evidence>
<organism evidence="2 3">
    <name type="scientific">Thermosynechococcus sichuanensis E542</name>
    <dbReference type="NCBI Taxonomy" id="2016101"/>
    <lineage>
        <taxon>Bacteria</taxon>
        <taxon>Bacillati</taxon>
        <taxon>Cyanobacteriota</taxon>
        <taxon>Cyanophyceae</taxon>
        <taxon>Acaryochloridales</taxon>
        <taxon>Thermosynechococcaceae</taxon>
        <taxon>Thermosynechococcus</taxon>
        <taxon>Thermosynechococcus sichuanensis</taxon>
    </lineage>
</organism>
<keyword evidence="3" id="KW-1185">Reference proteome</keyword>
<dbReference type="Pfam" id="PF00581">
    <property type="entry name" value="Rhodanese"/>
    <property type="match status" value="1"/>
</dbReference>
<evidence type="ECO:0000313" key="3">
    <source>
        <dbReference type="Proteomes" id="UP000261812"/>
    </source>
</evidence>
<sequence>MLGQITVVELAQRLATEAETLQLIDVREPEEWAIAHLPHFTLLPLSAFPQWSPQIGQLLDPDRETLVLCHHGVRSAQMGYWLIQQGFRDVKNIVGGIDAYAAAVDPTLPRY</sequence>
<dbReference type="Proteomes" id="UP000261812">
    <property type="component" value="Chromosome"/>
</dbReference>
<accession>A0A3B7MC53</accession>
<name>A0A3B7MC53_9CYAN</name>